<proteinExistence type="predicted"/>
<evidence type="ECO:0000313" key="2">
    <source>
        <dbReference type="EMBL" id="TKS02627.1"/>
    </source>
</evidence>
<dbReference type="AlphaFoldDB" id="A0A4U5Q1Y3"/>
<name>A0A4U5Q1Y3_POPAL</name>
<comment type="caution">
    <text evidence="2">The sequence shown here is derived from an EMBL/GenBank/DDBJ whole genome shotgun (WGS) entry which is preliminary data.</text>
</comment>
<sequence>MAGASEASELLAKDYSRYSINSMNCVENDQWPNGSYESHSRTYSPLADGLRVAERAFEGEPNPREGAKKGPEHIDIEEKANENRESPIQAALPTRLKSGSPSFEQASGTKSRMKASKECKPLAR</sequence>
<accession>A0A4U5Q1Y3</accession>
<feature type="region of interest" description="Disordered" evidence="1">
    <location>
        <begin position="57"/>
        <end position="124"/>
    </location>
</feature>
<gene>
    <name evidence="2" type="ORF">D5086_0000160280</name>
</gene>
<geneLocation type="mitochondrion" evidence="2"/>
<keyword evidence="2" id="KW-0496">Mitochondrion</keyword>
<feature type="compositionally biased region" description="Polar residues" evidence="1">
    <location>
        <begin position="97"/>
        <end position="110"/>
    </location>
</feature>
<feature type="compositionally biased region" description="Basic and acidic residues" evidence="1">
    <location>
        <begin position="115"/>
        <end position="124"/>
    </location>
</feature>
<protein>
    <submittedName>
        <fullName evidence="2">Uncharacterized protein</fullName>
    </submittedName>
</protein>
<evidence type="ECO:0000256" key="1">
    <source>
        <dbReference type="SAM" id="MobiDB-lite"/>
    </source>
</evidence>
<dbReference type="EMBL" id="RCHU01000534">
    <property type="protein sequence ID" value="TKS02627.1"/>
    <property type="molecule type" value="Genomic_DNA"/>
</dbReference>
<reference evidence="2" key="1">
    <citation type="submission" date="2018-10" db="EMBL/GenBank/DDBJ databases">
        <title>Population genomic analysis revealed the cold adaptation of white poplar.</title>
        <authorList>
            <person name="Liu Y.-J."/>
        </authorList>
    </citation>
    <scope>NUCLEOTIDE SEQUENCE [LARGE SCALE GENOMIC DNA]</scope>
    <source>
        <strain evidence="2">PAL-ZL1</strain>
    </source>
</reference>
<feature type="compositionally biased region" description="Basic and acidic residues" evidence="1">
    <location>
        <begin position="57"/>
        <end position="85"/>
    </location>
</feature>
<organism evidence="2">
    <name type="scientific">Populus alba</name>
    <name type="common">White poplar</name>
    <dbReference type="NCBI Taxonomy" id="43335"/>
    <lineage>
        <taxon>Eukaryota</taxon>
        <taxon>Viridiplantae</taxon>
        <taxon>Streptophyta</taxon>
        <taxon>Embryophyta</taxon>
        <taxon>Tracheophyta</taxon>
        <taxon>Spermatophyta</taxon>
        <taxon>Magnoliopsida</taxon>
        <taxon>eudicotyledons</taxon>
        <taxon>Gunneridae</taxon>
        <taxon>Pentapetalae</taxon>
        <taxon>rosids</taxon>
        <taxon>fabids</taxon>
        <taxon>Malpighiales</taxon>
        <taxon>Salicaceae</taxon>
        <taxon>Saliceae</taxon>
        <taxon>Populus</taxon>
    </lineage>
</organism>